<sequence length="232" mass="25686">MSIEVKQRLLPDGRPNKPSRPMKPMYITVHNTDNTDPGATAEAHARYILNGSGGAQKSWHYTVDDCSVYQHLRDDEQGWHAGDGAGPGNALSIGVEICMYAGMDEPKAWSNAAQLIAMLSQKHGIPLERIVPHRHWSGKACPSRLLPQWQQFMALVEQCLREHEATARSNEPHNVPVRQVHIELQGNAASTSSIAMTGYLIDGKVYAPVRELASGCGRKVKWDAQQLKTYVI</sequence>
<comment type="similarity">
    <text evidence="2">Belongs to the N-acetylmuramoyl-L-alanine amidase 2 family.</text>
</comment>
<organism evidence="10 11">
    <name type="scientific">Paenibacillus profundus</name>
    <dbReference type="NCBI Taxonomy" id="1173085"/>
    <lineage>
        <taxon>Bacteria</taxon>
        <taxon>Bacillati</taxon>
        <taxon>Bacillota</taxon>
        <taxon>Bacilli</taxon>
        <taxon>Bacillales</taxon>
        <taxon>Paenibacillaceae</taxon>
        <taxon>Paenibacillus</taxon>
    </lineage>
</organism>
<dbReference type="InterPro" id="IPR036505">
    <property type="entry name" value="Amidase/PGRP_sf"/>
</dbReference>
<proteinExistence type="inferred from homology"/>
<feature type="compositionally biased region" description="Basic and acidic residues" evidence="8">
    <location>
        <begin position="1"/>
        <end position="15"/>
    </location>
</feature>
<dbReference type="Pfam" id="PF01510">
    <property type="entry name" value="Amidase_2"/>
    <property type="match status" value="1"/>
</dbReference>
<evidence type="ECO:0000256" key="4">
    <source>
        <dbReference type="ARBA" id="ARBA00022801"/>
    </source>
</evidence>
<evidence type="ECO:0000256" key="3">
    <source>
        <dbReference type="ARBA" id="ARBA00011901"/>
    </source>
</evidence>
<dbReference type="GO" id="GO:0008745">
    <property type="term" value="F:N-acetylmuramoyl-L-alanine amidase activity"/>
    <property type="evidence" value="ECO:0007669"/>
    <property type="project" value="UniProtKB-EC"/>
</dbReference>
<name>A0ABS8YAJ4_9BACL</name>
<dbReference type="PANTHER" id="PTHR30417:SF11">
    <property type="entry name" value="N-ACETYLMURAMOYL-L-ALANINE AMIDASE XLYA"/>
    <property type="match status" value="1"/>
</dbReference>
<accession>A0ABS8YAJ4</accession>
<gene>
    <name evidence="10" type="ORF">LQV63_06495</name>
</gene>
<evidence type="ECO:0000256" key="2">
    <source>
        <dbReference type="ARBA" id="ARBA00007553"/>
    </source>
</evidence>
<reference evidence="10 11" key="1">
    <citation type="submission" date="2021-11" db="EMBL/GenBank/DDBJ databases">
        <title>Draft genome sequence of Paenibacillus profundus YoMME, a new Gram-positive bacteria with exoelectrogenic properties.</title>
        <authorList>
            <person name="Hubenova Y."/>
            <person name="Hubenova E."/>
            <person name="Manasiev Y."/>
            <person name="Peykov S."/>
            <person name="Mitov M."/>
        </authorList>
    </citation>
    <scope>NUCLEOTIDE SEQUENCE [LARGE SCALE GENOMIC DNA]</scope>
    <source>
        <strain evidence="10 11">YoMME</strain>
    </source>
</reference>
<evidence type="ECO:0000256" key="7">
    <source>
        <dbReference type="ARBA" id="ARBA00023316"/>
    </source>
</evidence>
<dbReference type="EMBL" id="JAJNBZ010000003">
    <property type="protein sequence ID" value="MCE5168956.1"/>
    <property type="molecule type" value="Genomic_DNA"/>
</dbReference>
<evidence type="ECO:0000259" key="9">
    <source>
        <dbReference type="SMART" id="SM00644"/>
    </source>
</evidence>
<evidence type="ECO:0000256" key="1">
    <source>
        <dbReference type="ARBA" id="ARBA00001561"/>
    </source>
</evidence>
<dbReference type="InterPro" id="IPR051206">
    <property type="entry name" value="NAMLAA_amidase_2"/>
</dbReference>
<keyword evidence="4 10" id="KW-0378">Hydrolase</keyword>
<dbReference type="Proteomes" id="UP001199916">
    <property type="component" value="Unassembled WGS sequence"/>
</dbReference>
<evidence type="ECO:0000313" key="10">
    <source>
        <dbReference type="EMBL" id="MCE5168956.1"/>
    </source>
</evidence>
<evidence type="ECO:0000256" key="5">
    <source>
        <dbReference type="ARBA" id="ARBA00022969"/>
    </source>
</evidence>
<protein>
    <recommendedName>
        <fullName evidence="3">N-acetylmuramoyl-L-alanine amidase</fullName>
        <ecNumber evidence="3">3.5.1.28</ecNumber>
    </recommendedName>
</protein>
<feature type="region of interest" description="Disordered" evidence="8">
    <location>
        <begin position="1"/>
        <end position="23"/>
    </location>
</feature>
<dbReference type="EC" id="3.5.1.28" evidence="3"/>
<dbReference type="InterPro" id="IPR002502">
    <property type="entry name" value="Amidase_domain"/>
</dbReference>
<comment type="caution">
    <text evidence="10">The sequence shown here is derived from an EMBL/GenBank/DDBJ whole genome shotgun (WGS) entry which is preliminary data.</text>
</comment>
<comment type="catalytic activity">
    <reaction evidence="1">
        <text>Hydrolyzes the link between N-acetylmuramoyl residues and L-amino acid residues in certain cell-wall glycopeptides.</text>
        <dbReference type="EC" id="3.5.1.28"/>
    </reaction>
</comment>
<evidence type="ECO:0000256" key="6">
    <source>
        <dbReference type="ARBA" id="ARBA00023287"/>
    </source>
</evidence>
<keyword evidence="6" id="KW-0178">Competence</keyword>
<keyword evidence="7" id="KW-0961">Cell wall biogenesis/degradation</keyword>
<keyword evidence="11" id="KW-1185">Reference proteome</keyword>
<dbReference type="PANTHER" id="PTHR30417">
    <property type="entry name" value="N-ACETYLMURAMOYL-L-ALANINE AMIDASE AMID"/>
    <property type="match status" value="1"/>
</dbReference>
<feature type="domain" description="N-acetylmuramoyl-L-alanine amidase" evidence="9">
    <location>
        <begin position="12"/>
        <end position="151"/>
    </location>
</feature>
<keyword evidence="5" id="KW-0749">Sporulation</keyword>
<dbReference type="Gene3D" id="3.40.80.10">
    <property type="entry name" value="Peptidoglycan recognition protein-like"/>
    <property type="match status" value="1"/>
</dbReference>
<dbReference type="SMART" id="SM00644">
    <property type="entry name" value="Ami_2"/>
    <property type="match status" value="1"/>
</dbReference>
<dbReference type="CDD" id="cd06583">
    <property type="entry name" value="PGRP"/>
    <property type="match status" value="1"/>
</dbReference>
<evidence type="ECO:0000313" key="11">
    <source>
        <dbReference type="Proteomes" id="UP001199916"/>
    </source>
</evidence>
<dbReference type="RefSeq" id="WP_233696210.1">
    <property type="nucleotide sequence ID" value="NZ_JAJNBZ010000003.1"/>
</dbReference>
<dbReference type="SUPFAM" id="SSF55846">
    <property type="entry name" value="N-acetylmuramoyl-L-alanine amidase-like"/>
    <property type="match status" value="1"/>
</dbReference>
<evidence type="ECO:0000256" key="8">
    <source>
        <dbReference type="SAM" id="MobiDB-lite"/>
    </source>
</evidence>